<dbReference type="EMBL" id="JAYWIO010000004">
    <property type="protein sequence ID" value="KAK7266849.1"/>
    <property type="molecule type" value="Genomic_DNA"/>
</dbReference>
<dbReference type="InterPro" id="IPR036775">
    <property type="entry name" value="DNA_pol_Y-fam_lit_finger_sf"/>
</dbReference>
<evidence type="ECO:0000256" key="4">
    <source>
        <dbReference type="ARBA" id="ARBA00022695"/>
    </source>
</evidence>
<keyword evidence="10" id="KW-0234">DNA repair</keyword>
<comment type="caution">
    <text evidence="15">The sequence shown here is derived from an EMBL/GenBank/DDBJ whole genome shotgun (WGS) entry which is preliminary data.</text>
</comment>
<keyword evidence="16" id="KW-1185">Reference proteome</keyword>
<dbReference type="InterPro" id="IPR041298">
    <property type="entry name" value="UBZ3"/>
</dbReference>
<evidence type="ECO:0000256" key="7">
    <source>
        <dbReference type="ARBA" id="ARBA00022763"/>
    </source>
</evidence>
<keyword evidence="7" id="KW-0227">DNA damage</keyword>
<dbReference type="InterPro" id="IPR017961">
    <property type="entry name" value="DNA_pol_Y-fam_little_finger"/>
</dbReference>
<evidence type="ECO:0000313" key="15">
    <source>
        <dbReference type="EMBL" id="KAK7266849.1"/>
    </source>
</evidence>
<dbReference type="PROSITE" id="PS51907">
    <property type="entry name" value="ZF_UBZ3"/>
    <property type="match status" value="1"/>
</dbReference>
<evidence type="ECO:0000313" key="16">
    <source>
        <dbReference type="Proteomes" id="UP001372338"/>
    </source>
</evidence>
<dbReference type="Pfam" id="PF11799">
    <property type="entry name" value="IMS_C"/>
    <property type="match status" value="1"/>
</dbReference>
<name>A0AAN9EZM2_CROPI</name>
<reference evidence="15 16" key="1">
    <citation type="submission" date="2024-01" db="EMBL/GenBank/DDBJ databases">
        <title>The genomes of 5 underutilized Papilionoideae crops provide insights into root nodulation and disease resistanc.</title>
        <authorList>
            <person name="Yuan L."/>
        </authorList>
    </citation>
    <scope>NUCLEOTIDE SEQUENCE [LARGE SCALE GENOMIC DNA]</scope>
    <source>
        <strain evidence="15">ZHUSHIDOU_FW_LH</strain>
        <tissue evidence="15">Leaf</tissue>
    </source>
</reference>
<keyword evidence="4" id="KW-0548">Nucleotidyltransferase</keyword>
<dbReference type="Proteomes" id="UP001372338">
    <property type="component" value="Unassembled WGS sequence"/>
</dbReference>
<feature type="compositionally biased region" description="Polar residues" evidence="13">
    <location>
        <begin position="143"/>
        <end position="153"/>
    </location>
</feature>
<dbReference type="InterPro" id="IPR050116">
    <property type="entry name" value="DNA_polymerase-Y"/>
</dbReference>
<keyword evidence="8" id="KW-0460">Magnesium</keyword>
<dbReference type="Gene3D" id="3.30.1490.100">
    <property type="entry name" value="DNA polymerase, Y-family, little finger domain"/>
    <property type="match status" value="1"/>
</dbReference>
<accession>A0AAN9EZM2</accession>
<evidence type="ECO:0000259" key="14">
    <source>
        <dbReference type="PROSITE" id="PS51907"/>
    </source>
</evidence>
<evidence type="ECO:0000256" key="13">
    <source>
        <dbReference type="SAM" id="MobiDB-lite"/>
    </source>
</evidence>
<comment type="subcellular location">
    <subcellularLocation>
        <location evidence="1">Nucleus</location>
    </subcellularLocation>
</comment>
<dbReference type="EC" id="2.7.7.7" evidence="2"/>
<organism evidence="15 16">
    <name type="scientific">Crotalaria pallida</name>
    <name type="common">Smooth rattlebox</name>
    <name type="synonym">Crotalaria striata</name>
    <dbReference type="NCBI Taxonomy" id="3830"/>
    <lineage>
        <taxon>Eukaryota</taxon>
        <taxon>Viridiplantae</taxon>
        <taxon>Streptophyta</taxon>
        <taxon>Embryophyta</taxon>
        <taxon>Tracheophyta</taxon>
        <taxon>Spermatophyta</taxon>
        <taxon>Magnoliopsida</taxon>
        <taxon>eudicotyledons</taxon>
        <taxon>Gunneridae</taxon>
        <taxon>Pentapetalae</taxon>
        <taxon>rosids</taxon>
        <taxon>fabids</taxon>
        <taxon>Fabales</taxon>
        <taxon>Fabaceae</taxon>
        <taxon>Papilionoideae</taxon>
        <taxon>50 kb inversion clade</taxon>
        <taxon>genistoids sensu lato</taxon>
        <taxon>core genistoids</taxon>
        <taxon>Crotalarieae</taxon>
        <taxon>Crotalaria</taxon>
    </lineage>
</organism>
<dbReference type="GO" id="GO:0042276">
    <property type="term" value="P:error-prone translesion synthesis"/>
    <property type="evidence" value="ECO:0007669"/>
    <property type="project" value="TreeGrafter"/>
</dbReference>
<evidence type="ECO:0000256" key="3">
    <source>
        <dbReference type="ARBA" id="ARBA00022679"/>
    </source>
</evidence>
<keyword evidence="11" id="KW-0539">Nucleus</keyword>
<evidence type="ECO:0000256" key="6">
    <source>
        <dbReference type="ARBA" id="ARBA00022723"/>
    </source>
</evidence>
<dbReference type="GO" id="GO:0006281">
    <property type="term" value="P:DNA repair"/>
    <property type="evidence" value="ECO:0007669"/>
    <property type="project" value="UniProtKB-KW"/>
</dbReference>
<sequence length="187" mass="21338">MSHSKLMFAAELAEMLSTDMQKEGLCGRTLTLKLKTASFEVSTRSVTLQRFISSSEGILKHASKLLKAELPISLEGINVNDGSNLLGDERFNSSCQEKTMLWLNDYKCYLCGIEMPPCFVEERLEYSDFHLAEKLQKEESRSNQRTSVLSQSPDQKDRVAIQSKSKKQKLLQKEDSSVVYIWQLLYI</sequence>
<evidence type="ECO:0000256" key="12">
    <source>
        <dbReference type="ARBA" id="ARBA00049244"/>
    </source>
</evidence>
<evidence type="ECO:0000256" key="8">
    <source>
        <dbReference type="ARBA" id="ARBA00022842"/>
    </source>
</evidence>
<protein>
    <recommendedName>
        <fullName evidence="2">DNA-directed DNA polymerase</fullName>
        <ecNumber evidence="2">2.7.7.7</ecNumber>
    </recommendedName>
</protein>
<dbReference type="FunFam" id="3.30.1490.100:FF:000004">
    <property type="entry name" value="DNA polymerase IV"/>
    <property type="match status" value="1"/>
</dbReference>
<keyword evidence="5" id="KW-0235">DNA replication</keyword>
<dbReference type="PANTHER" id="PTHR11076">
    <property type="entry name" value="DNA REPAIR POLYMERASE UMUC / TRANSFERASE FAMILY MEMBER"/>
    <property type="match status" value="1"/>
</dbReference>
<proteinExistence type="predicted"/>
<dbReference type="AlphaFoldDB" id="A0AAN9EZM2"/>
<dbReference type="PANTHER" id="PTHR11076:SF33">
    <property type="entry name" value="DNA POLYMERASE KAPPA"/>
    <property type="match status" value="1"/>
</dbReference>
<evidence type="ECO:0000256" key="11">
    <source>
        <dbReference type="ARBA" id="ARBA00023242"/>
    </source>
</evidence>
<evidence type="ECO:0000256" key="2">
    <source>
        <dbReference type="ARBA" id="ARBA00012417"/>
    </source>
</evidence>
<dbReference type="GO" id="GO:0005634">
    <property type="term" value="C:nucleus"/>
    <property type="evidence" value="ECO:0007669"/>
    <property type="project" value="UniProtKB-SubCell"/>
</dbReference>
<evidence type="ECO:0000256" key="10">
    <source>
        <dbReference type="ARBA" id="ARBA00023204"/>
    </source>
</evidence>
<dbReference type="GO" id="GO:0046872">
    <property type="term" value="F:metal ion binding"/>
    <property type="evidence" value="ECO:0007669"/>
    <property type="project" value="UniProtKB-KW"/>
</dbReference>
<dbReference type="GO" id="GO:0006260">
    <property type="term" value="P:DNA replication"/>
    <property type="evidence" value="ECO:0007669"/>
    <property type="project" value="UniProtKB-KW"/>
</dbReference>
<feature type="domain" description="UBZ3-type" evidence="14">
    <location>
        <begin position="101"/>
        <end position="138"/>
    </location>
</feature>
<feature type="region of interest" description="Disordered" evidence="13">
    <location>
        <begin position="137"/>
        <end position="158"/>
    </location>
</feature>
<dbReference type="GO" id="GO:0003684">
    <property type="term" value="F:damaged DNA binding"/>
    <property type="evidence" value="ECO:0007669"/>
    <property type="project" value="InterPro"/>
</dbReference>
<dbReference type="SUPFAM" id="SSF100879">
    <property type="entry name" value="Lesion bypass DNA polymerase (Y-family), little finger domain"/>
    <property type="match status" value="1"/>
</dbReference>
<comment type="catalytic activity">
    <reaction evidence="12">
        <text>DNA(n) + a 2'-deoxyribonucleoside 5'-triphosphate = DNA(n+1) + diphosphate</text>
        <dbReference type="Rhea" id="RHEA:22508"/>
        <dbReference type="Rhea" id="RHEA-COMP:17339"/>
        <dbReference type="Rhea" id="RHEA-COMP:17340"/>
        <dbReference type="ChEBI" id="CHEBI:33019"/>
        <dbReference type="ChEBI" id="CHEBI:61560"/>
        <dbReference type="ChEBI" id="CHEBI:173112"/>
        <dbReference type="EC" id="2.7.7.7"/>
    </reaction>
</comment>
<keyword evidence="9" id="KW-0239">DNA-directed DNA polymerase</keyword>
<evidence type="ECO:0000256" key="1">
    <source>
        <dbReference type="ARBA" id="ARBA00004123"/>
    </source>
</evidence>
<evidence type="ECO:0000256" key="5">
    <source>
        <dbReference type="ARBA" id="ARBA00022705"/>
    </source>
</evidence>
<keyword evidence="6" id="KW-0479">Metal-binding</keyword>
<gene>
    <name evidence="15" type="ORF">RIF29_19506</name>
</gene>
<dbReference type="GO" id="GO:0003887">
    <property type="term" value="F:DNA-directed DNA polymerase activity"/>
    <property type="evidence" value="ECO:0007669"/>
    <property type="project" value="UniProtKB-KW"/>
</dbReference>
<evidence type="ECO:0000256" key="9">
    <source>
        <dbReference type="ARBA" id="ARBA00022932"/>
    </source>
</evidence>
<keyword evidence="3" id="KW-0808">Transferase</keyword>